<dbReference type="PANTHER" id="PTHR45566">
    <property type="entry name" value="HTH-TYPE TRANSCRIPTIONAL REGULATOR YHJB-RELATED"/>
    <property type="match status" value="1"/>
</dbReference>
<keyword evidence="1" id="KW-0597">Phosphoprotein</keyword>
<dbReference type="Proteomes" id="UP000462362">
    <property type="component" value="Unassembled WGS sequence"/>
</dbReference>
<dbReference type="InterPro" id="IPR000792">
    <property type="entry name" value="Tscrpt_reg_LuxR_C"/>
</dbReference>
<dbReference type="GO" id="GO:0003677">
    <property type="term" value="F:DNA binding"/>
    <property type="evidence" value="ECO:0007669"/>
    <property type="project" value="UniProtKB-KW"/>
</dbReference>
<dbReference type="RefSeq" id="WP_008810854.1">
    <property type="nucleotide sequence ID" value="NZ_CAJUON010000006.1"/>
</dbReference>
<dbReference type="InterPro" id="IPR051015">
    <property type="entry name" value="EvgA-like"/>
</dbReference>
<dbReference type="EMBL" id="WNCL01000001">
    <property type="protein sequence ID" value="MTU42152.1"/>
    <property type="molecule type" value="Genomic_DNA"/>
</dbReference>
<comment type="caution">
    <text evidence="3">The sequence shown here is derived from an EMBL/GenBank/DDBJ whole genome shotgun (WGS) entry which is preliminary data.</text>
</comment>
<name>A0A6I3RXY5_9BURK</name>
<dbReference type="PROSITE" id="PS50110">
    <property type="entry name" value="RESPONSE_REGULATORY"/>
    <property type="match status" value="1"/>
</dbReference>
<dbReference type="CDD" id="cd06170">
    <property type="entry name" value="LuxR_C_like"/>
    <property type="match status" value="1"/>
</dbReference>
<dbReference type="PANTHER" id="PTHR45566:SF1">
    <property type="entry name" value="HTH-TYPE TRANSCRIPTIONAL REGULATOR YHJB-RELATED"/>
    <property type="match status" value="1"/>
</dbReference>
<dbReference type="GO" id="GO:0006355">
    <property type="term" value="P:regulation of DNA-templated transcription"/>
    <property type="evidence" value="ECO:0007669"/>
    <property type="project" value="InterPro"/>
</dbReference>
<protein>
    <submittedName>
        <fullName evidence="3">Response regulator</fullName>
    </submittedName>
</protein>
<dbReference type="SMART" id="SM00421">
    <property type="entry name" value="HTH_LUXR"/>
    <property type="match status" value="1"/>
</dbReference>
<evidence type="ECO:0000256" key="2">
    <source>
        <dbReference type="ARBA" id="ARBA00023125"/>
    </source>
</evidence>
<dbReference type="InterPro" id="IPR016032">
    <property type="entry name" value="Sig_transdc_resp-reg_C-effctor"/>
</dbReference>
<dbReference type="CDD" id="cd17535">
    <property type="entry name" value="REC_NarL-like"/>
    <property type="match status" value="1"/>
</dbReference>
<evidence type="ECO:0000313" key="3">
    <source>
        <dbReference type="EMBL" id="MTU42152.1"/>
    </source>
</evidence>
<dbReference type="SUPFAM" id="SSF46894">
    <property type="entry name" value="C-terminal effector domain of the bipartite response regulators"/>
    <property type="match status" value="1"/>
</dbReference>
<dbReference type="SMART" id="SM00448">
    <property type="entry name" value="REC"/>
    <property type="match status" value="1"/>
</dbReference>
<dbReference type="InterPro" id="IPR001789">
    <property type="entry name" value="Sig_transdc_resp-reg_receiver"/>
</dbReference>
<dbReference type="PROSITE" id="PS50043">
    <property type="entry name" value="HTH_LUXR_2"/>
    <property type="match status" value="1"/>
</dbReference>
<sequence>MVKPQTILLVDDHSLITTAMSALLQSMYPDVQIHVGATAKEAVELAEKYGDSADLMILDLGLPDSQGTDLLVRLLQNYPALKILVLSGNCDPDSILKALSAGAAGYVPKTLDANLLKSTINFVLEGGVYIPSKILSQQQSMGMSPQQPVVNPSSKVHLTTRQCQVLKLLSQGDSIKTICRKMDLSEGTIKTHVTALYRAFDARNRTEALIAARRNGFNVD</sequence>
<evidence type="ECO:0000313" key="4">
    <source>
        <dbReference type="Proteomes" id="UP000462362"/>
    </source>
</evidence>
<accession>A0A6I3RXY5</accession>
<dbReference type="Pfam" id="PF00072">
    <property type="entry name" value="Response_reg"/>
    <property type="match status" value="1"/>
</dbReference>
<dbReference type="AlphaFoldDB" id="A0A6I3RXY5"/>
<dbReference type="Gene3D" id="3.40.50.2300">
    <property type="match status" value="1"/>
</dbReference>
<evidence type="ECO:0000256" key="1">
    <source>
        <dbReference type="ARBA" id="ARBA00022553"/>
    </source>
</evidence>
<proteinExistence type="predicted"/>
<reference evidence="3 4" key="1">
    <citation type="journal article" date="2019" name="Nat. Med.">
        <title>A library of human gut bacterial isolates paired with longitudinal multiomics data enables mechanistic microbiome research.</title>
        <authorList>
            <person name="Poyet M."/>
            <person name="Groussin M."/>
            <person name="Gibbons S.M."/>
            <person name="Avila-Pacheco J."/>
            <person name="Jiang X."/>
            <person name="Kearney S.M."/>
            <person name="Perrotta A.R."/>
            <person name="Berdy B."/>
            <person name="Zhao S."/>
            <person name="Lieberman T.D."/>
            <person name="Swanson P.K."/>
            <person name="Smith M."/>
            <person name="Roesemann S."/>
            <person name="Alexander J.E."/>
            <person name="Rich S.A."/>
            <person name="Livny J."/>
            <person name="Vlamakis H."/>
            <person name="Clish C."/>
            <person name="Bullock K."/>
            <person name="Deik A."/>
            <person name="Scott J."/>
            <person name="Pierce K.A."/>
            <person name="Xavier R.J."/>
            <person name="Alm E.J."/>
        </authorList>
    </citation>
    <scope>NUCLEOTIDE SEQUENCE [LARGE SCALE GENOMIC DNA]</scope>
    <source>
        <strain evidence="3 4">BIOML-A2</strain>
    </source>
</reference>
<dbReference type="SUPFAM" id="SSF52172">
    <property type="entry name" value="CheY-like"/>
    <property type="match status" value="1"/>
</dbReference>
<dbReference type="Pfam" id="PF00196">
    <property type="entry name" value="GerE"/>
    <property type="match status" value="1"/>
</dbReference>
<gene>
    <name evidence="3" type="ORF">GMD42_00645</name>
</gene>
<dbReference type="GO" id="GO:0000160">
    <property type="term" value="P:phosphorelay signal transduction system"/>
    <property type="evidence" value="ECO:0007669"/>
    <property type="project" value="InterPro"/>
</dbReference>
<dbReference type="PRINTS" id="PR00038">
    <property type="entry name" value="HTHLUXR"/>
</dbReference>
<organism evidence="3 4">
    <name type="scientific">Parasutterella excrementihominis</name>
    <dbReference type="NCBI Taxonomy" id="487175"/>
    <lineage>
        <taxon>Bacteria</taxon>
        <taxon>Pseudomonadati</taxon>
        <taxon>Pseudomonadota</taxon>
        <taxon>Betaproteobacteria</taxon>
        <taxon>Burkholderiales</taxon>
        <taxon>Sutterellaceae</taxon>
        <taxon>Parasutterella</taxon>
    </lineage>
</organism>
<dbReference type="InterPro" id="IPR058245">
    <property type="entry name" value="NreC/VraR/RcsB-like_REC"/>
</dbReference>
<dbReference type="GeneID" id="43347752"/>
<keyword evidence="2" id="KW-0238">DNA-binding</keyword>
<dbReference type="InterPro" id="IPR011006">
    <property type="entry name" value="CheY-like_superfamily"/>
</dbReference>